<evidence type="ECO:0000256" key="2">
    <source>
        <dbReference type="ARBA" id="ARBA00022553"/>
    </source>
</evidence>
<dbReference type="InterPro" id="IPR036890">
    <property type="entry name" value="HATPase_C_sf"/>
</dbReference>
<reference evidence="5 6" key="1">
    <citation type="submission" date="2019-08" db="EMBL/GenBank/DDBJ databases">
        <title>In-depth cultivation of the pig gut microbiome towards novel bacterial diversity and tailored functional studies.</title>
        <authorList>
            <person name="Wylensek D."/>
            <person name="Hitch T.C.A."/>
            <person name="Clavel T."/>
        </authorList>
    </citation>
    <scope>NUCLEOTIDE SEQUENCE [LARGE SCALE GENOMIC DNA]</scope>
    <source>
        <strain evidence="5 6">Oil+RF-744-WCA-WT-11</strain>
    </source>
</reference>
<dbReference type="CDD" id="cd06225">
    <property type="entry name" value="HAMP"/>
    <property type="match status" value="1"/>
</dbReference>
<dbReference type="Proteomes" id="UP000481852">
    <property type="component" value="Unassembled WGS sequence"/>
</dbReference>
<proteinExistence type="predicted"/>
<dbReference type="PANTHER" id="PTHR34220">
    <property type="entry name" value="SENSOR HISTIDINE KINASE YPDA"/>
    <property type="match status" value="1"/>
</dbReference>
<comment type="caution">
    <text evidence="5">The sequence shown here is derived from an EMBL/GenBank/DDBJ whole genome shotgun (WGS) entry which is preliminary data.</text>
</comment>
<dbReference type="RefSeq" id="WP_154521359.1">
    <property type="nucleotide sequence ID" value="NZ_VULZ01000001.1"/>
</dbReference>
<dbReference type="Pfam" id="PF06580">
    <property type="entry name" value="His_kinase"/>
    <property type="match status" value="1"/>
</dbReference>
<evidence type="ECO:0000313" key="6">
    <source>
        <dbReference type="Proteomes" id="UP000481852"/>
    </source>
</evidence>
<evidence type="ECO:0000256" key="3">
    <source>
        <dbReference type="ARBA" id="ARBA00022679"/>
    </source>
</evidence>
<dbReference type="InterPro" id="IPR050640">
    <property type="entry name" value="Bact_2-comp_sensor_kinase"/>
</dbReference>
<feature type="domain" description="HAMP" evidence="4">
    <location>
        <begin position="20"/>
        <end position="71"/>
    </location>
</feature>
<dbReference type="GO" id="GO:0000155">
    <property type="term" value="F:phosphorelay sensor kinase activity"/>
    <property type="evidence" value="ECO:0007669"/>
    <property type="project" value="InterPro"/>
</dbReference>
<dbReference type="PANTHER" id="PTHR34220:SF7">
    <property type="entry name" value="SENSOR HISTIDINE KINASE YPDA"/>
    <property type="match status" value="1"/>
</dbReference>
<dbReference type="GO" id="GO:0016020">
    <property type="term" value="C:membrane"/>
    <property type="evidence" value="ECO:0007669"/>
    <property type="project" value="UniProtKB-SubCell"/>
</dbReference>
<name>A0A6L5WZF2_9FIRM</name>
<dbReference type="InterPro" id="IPR010559">
    <property type="entry name" value="Sig_transdc_His_kin_internal"/>
</dbReference>
<dbReference type="AlphaFoldDB" id="A0A6L5WZF2"/>
<dbReference type="EMBL" id="VULZ01000001">
    <property type="protein sequence ID" value="MSS13469.1"/>
    <property type="molecule type" value="Genomic_DNA"/>
</dbReference>
<accession>A0A6L5WZF2</accession>
<evidence type="ECO:0000256" key="1">
    <source>
        <dbReference type="ARBA" id="ARBA00004370"/>
    </source>
</evidence>
<organism evidence="5 6">
    <name type="scientific">Porcincola intestinalis</name>
    <dbReference type="NCBI Taxonomy" id="2606632"/>
    <lineage>
        <taxon>Bacteria</taxon>
        <taxon>Bacillati</taxon>
        <taxon>Bacillota</taxon>
        <taxon>Clostridia</taxon>
        <taxon>Lachnospirales</taxon>
        <taxon>Lachnospiraceae</taxon>
        <taxon>Porcincola</taxon>
    </lineage>
</organism>
<gene>
    <name evidence="5" type="ORF">FYJ35_00105</name>
</gene>
<dbReference type="SUPFAM" id="SSF55874">
    <property type="entry name" value="ATPase domain of HSP90 chaperone/DNA topoisomerase II/histidine kinase"/>
    <property type="match status" value="1"/>
</dbReference>
<evidence type="ECO:0000259" key="4">
    <source>
        <dbReference type="PROSITE" id="PS50885"/>
    </source>
</evidence>
<dbReference type="Gene3D" id="3.30.565.10">
    <property type="entry name" value="Histidine kinase-like ATPase, C-terminal domain"/>
    <property type="match status" value="1"/>
</dbReference>
<sequence length="281" mass="32340">MLLGIVSLTVSLYAAYNITRRITKQINLLTNAIDKLENHEFSTIQFDTSDEIGRLGHRFQIVSAENHRLTTSLYETTLKHKEAELKMLQSQINPHFLYNTLNNLYWITKKSHADDAAKMVLNLSHFFELSLNHGNSDTTIRQELDLVRYYFEIQNVRFNNRFELITDVPDKLMDYEVFNILLQPLVENCIHHGLEGLESKGIIKISGNHIDNYLIITVQDNGIGYPKGTNPLAKGYALFNINQRLKLTYGANSGLEIHSYPKYGTIVTINIYKPDKTYKTL</sequence>
<keyword evidence="6" id="KW-1185">Reference proteome</keyword>
<protein>
    <submittedName>
        <fullName evidence="5">HAMP domain-containing protein</fullName>
    </submittedName>
</protein>
<dbReference type="Pfam" id="PF00672">
    <property type="entry name" value="HAMP"/>
    <property type="match status" value="1"/>
</dbReference>
<comment type="subcellular location">
    <subcellularLocation>
        <location evidence="1">Membrane</location>
    </subcellularLocation>
</comment>
<evidence type="ECO:0000313" key="5">
    <source>
        <dbReference type="EMBL" id="MSS13469.1"/>
    </source>
</evidence>
<dbReference type="InterPro" id="IPR003660">
    <property type="entry name" value="HAMP_dom"/>
</dbReference>
<keyword evidence="2" id="KW-0597">Phosphoprotein</keyword>
<keyword evidence="3" id="KW-0808">Transferase</keyword>
<dbReference type="Gene3D" id="6.10.340.10">
    <property type="match status" value="1"/>
</dbReference>
<dbReference type="PROSITE" id="PS50885">
    <property type="entry name" value="HAMP"/>
    <property type="match status" value="1"/>
</dbReference>